<sequence>MDYDDISFMAVGAKDEVGMWILAQCLTSNFCAWVSATTDKWKIIQLENGGYPKLMTRKNITDLGVAKAANNGAMVVGQERWESLKRAYGL</sequence>
<dbReference type="Proteomes" id="UP001234989">
    <property type="component" value="Chromosome 10"/>
</dbReference>
<gene>
    <name evidence="1" type="ORF">MTR67_042883</name>
</gene>
<reference evidence="1" key="1">
    <citation type="submission" date="2023-08" db="EMBL/GenBank/DDBJ databases">
        <title>A de novo genome assembly of Solanum verrucosum Schlechtendal, a Mexican diploid species geographically isolated from the other diploid A-genome species in potato relatives.</title>
        <authorList>
            <person name="Hosaka K."/>
        </authorList>
    </citation>
    <scope>NUCLEOTIDE SEQUENCE</scope>
    <source>
        <tissue evidence="1">Young leaves</tissue>
    </source>
</reference>
<keyword evidence="2" id="KW-1185">Reference proteome</keyword>
<dbReference type="EMBL" id="CP133621">
    <property type="protein sequence ID" value="WMV49498.1"/>
    <property type="molecule type" value="Genomic_DNA"/>
</dbReference>
<evidence type="ECO:0000313" key="2">
    <source>
        <dbReference type="Proteomes" id="UP001234989"/>
    </source>
</evidence>
<dbReference type="AlphaFoldDB" id="A0AAF0UQ97"/>
<name>A0AAF0UQ97_SOLVR</name>
<proteinExistence type="predicted"/>
<organism evidence="1 2">
    <name type="scientific">Solanum verrucosum</name>
    <dbReference type="NCBI Taxonomy" id="315347"/>
    <lineage>
        <taxon>Eukaryota</taxon>
        <taxon>Viridiplantae</taxon>
        <taxon>Streptophyta</taxon>
        <taxon>Embryophyta</taxon>
        <taxon>Tracheophyta</taxon>
        <taxon>Spermatophyta</taxon>
        <taxon>Magnoliopsida</taxon>
        <taxon>eudicotyledons</taxon>
        <taxon>Gunneridae</taxon>
        <taxon>Pentapetalae</taxon>
        <taxon>asterids</taxon>
        <taxon>lamiids</taxon>
        <taxon>Solanales</taxon>
        <taxon>Solanaceae</taxon>
        <taxon>Solanoideae</taxon>
        <taxon>Solaneae</taxon>
        <taxon>Solanum</taxon>
    </lineage>
</organism>
<protein>
    <submittedName>
        <fullName evidence="1">Uncharacterized protein</fullName>
    </submittedName>
</protein>
<accession>A0AAF0UQ97</accession>
<evidence type="ECO:0000313" key="1">
    <source>
        <dbReference type="EMBL" id="WMV49498.1"/>
    </source>
</evidence>